<dbReference type="Pfam" id="PF00857">
    <property type="entry name" value="Isochorismatase"/>
    <property type="match status" value="1"/>
</dbReference>
<dbReference type="GO" id="GO:0008936">
    <property type="term" value="F:nicotinamidase activity"/>
    <property type="evidence" value="ECO:0007669"/>
    <property type="project" value="UniProtKB-EC"/>
</dbReference>
<dbReference type="AlphaFoldDB" id="A0AA88XUZ6"/>
<comment type="pathway">
    <text evidence="5">Cofactor biosynthesis; nicotinate biosynthesis; nicotinate from nicotinamide: step 1/1.</text>
</comment>
<evidence type="ECO:0000259" key="9">
    <source>
        <dbReference type="Pfam" id="PF00857"/>
    </source>
</evidence>
<dbReference type="Proteomes" id="UP001186944">
    <property type="component" value="Unassembled WGS sequence"/>
</dbReference>
<evidence type="ECO:0000256" key="4">
    <source>
        <dbReference type="ARBA" id="ARBA00022801"/>
    </source>
</evidence>
<keyword evidence="2" id="KW-0662">Pyridine nucleotide biosynthesis</keyword>
<reference evidence="10" key="1">
    <citation type="submission" date="2019-08" db="EMBL/GenBank/DDBJ databases">
        <title>The improved chromosome-level genome for the pearl oyster Pinctada fucata martensii using PacBio sequencing and Hi-C.</title>
        <authorList>
            <person name="Zheng Z."/>
        </authorList>
    </citation>
    <scope>NUCLEOTIDE SEQUENCE</scope>
    <source>
        <strain evidence="10">ZZ-2019</strain>
        <tissue evidence="10">Adductor muscle</tissue>
    </source>
</reference>
<evidence type="ECO:0000313" key="11">
    <source>
        <dbReference type="Proteomes" id="UP001186944"/>
    </source>
</evidence>
<dbReference type="GO" id="GO:0019363">
    <property type="term" value="P:pyridine nucleotide biosynthetic process"/>
    <property type="evidence" value="ECO:0007669"/>
    <property type="project" value="UniProtKB-KW"/>
</dbReference>
<dbReference type="GO" id="GO:0046872">
    <property type="term" value="F:metal ion binding"/>
    <property type="evidence" value="ECO:0007669"/>
    <property type="project" value="UniProtKB-KW"/>
</dbReference>
<protein>
    <recommendedName>
        <fullName evidence="6">nicotinamidase</fullName>
        <ecNumber evidence="6">3.5.1.19</ecNumber>
    </recommendedName>
    <alternativeName>
        <fullName evidence="7">Nicotinamide deamidase</fullName>
    </alternativeName>
</protein>
<keyword evidence="8" id="KW-0472">Membrane</keyword>
<sequence length="251" mass="28237">MQDAFVQSRAWSYLHVVLVLFSFRFFPIWLSLLADITSASNIAFLIIDVQNCFLSGGSLAVNEGDDVIPIINDIRCKYETQFSLVVLSQDWHCSDHISFASQHPGSSPLQVIQLYYGQNKTLCQLEAACDVKYSVNQTLWPDHCVINTTSANFGGNLTRKTSDRVIRKGYNCKVDSYSAFFDNGGFEHTELHSLLQSSGIEVVFVAGLASDYCVYYTSVDAVNLGKFVKWIITYHKCNVNDYAYMAIYAFT</sequence>
<comment type="similarity">
    <text evidence="1">Belongs to the isochorismatase family.</text>
</comment>
<keyword evidence="8" id="KW-0812">Transmembrane</keyword>
<feature type="transmembrane region" description="Helical" evidence="8">
    <location>
        <begin position="12"/>
        <end position="32"/>
    </location>
</feature>
<dbReference type="EC" id="3.5.1.19" evidence="6"/>
<dbReference type="Gene3D" id="3.40.50.850">
    <property type="entry name" value="Isochorismatase-like"/>
    <property type="match status" value="1"/>
</dbReference>
<dbReference type="SUPFAM" id="SSF52499">
    <property type="entry name" value="Isochorismatase-like hydrolases"/>
    <property type="match status" value="1"/>
</dbReference>
<evidence type="ECO:0000256" key="8">
    <source>
        <dbReference type="SAM" id="Phobius"/>
    </source>
</evidence>
<keyword evidence="4" id="KW-0378">Hydrolase</keyword>
<keyword evidence="8" id="KW-1133">Transmembrane helix</keyword>
<evidence type="ECO:0000256" key="7">
    <source>
        <dbReference type="ARBA" id="ARBA00043224"/>
    </source>
</evidence>
<evidence type="ECO:0000256" key="2">
    <source>
        <dbReference type="ARBA" id="ARBA00022642"/>
    </source>
</evidence>
<gene>
    <name evidence="10" type="ORF">FSP39_024222</name>
</gene>
<comment type="caution">
    <text evidence="10">The sequence shown here is derived from an EMBL/GenBank/DDBJ whole genome shotgun (WGS) entry which is preliminary data.</text>
</comment>
<keyword evidence="3" id="KW-0479">Metal-binding</keyword>
<evidence type="ECO:0000313" key="10">
    <source>
        <dbReference type="EMBL" id="KAK3083497.1"/>
    </source>
</evidence>
<dbReference type="EMBL" id="VSWD01000014">
    <property type="protein sequence ID" value="KAK3083497.1"/>
    <property type="molecule type" value="Genomic_DNA"/>
</dbReference>
<dbReference type="InterPro" id="IPR000868">
    <property type="entry name" value="Isochorismatase-like_dom"/>
</dbReference>
<dbReference type="PANTHER" id="PTHR11080">
    <property type="entry name" value="PYRAZINAMIDASE/NICOTINAMIDASE"/>
    <property type="match status" value="1"/>
</dbReference>
<organism evidence="10 11">
    <name type="scientific">Pinctada imbricata</name>
    <name type="common">Atlantic pearl-oyster</name>
    <name type="synonym">Pinctada martensii</name>
    <dbReference type="NCBI Taxonomy" id="66713"/>
    <lineage>
        <taxon>Eukaryota</taxon>
        <taxon>Metazoa</taxon>
        <taxon>Spiralia</taxon>
        <taxon>Lophotrochozoa</taxon>
        <taxon>Mollusca</taxon>
        <taxon>Bivalvia</taxon>
        <taxon>Autobranchia</taxon>
        <taxon>Pteriomorphia</taxon>
        <taxon>Pterioida</taxon>
        <taxon>Pterioidea</taxon>
        <taxon>Pteriidae</taxon>
        <taxon>Pinctada</taxon>
    </lineage>
</organism>
<dbReference type="InterPro" id="IPR036380">
    <property type="entry name" value="Isochorismatase-like_sf"/>
</dbReference>
<proteinExistence type="inferred from homology"/>
<name>A0AA88XUZ6_PINIB</name>
<dbReference type="PANTHER" id="PTHR11080:SF2">
    <property type="entry name" value="LD05707P"/>
    <property type="match status" value="1"/>
</dbReference>
<keyword evidence="11" id="KW-1185">Reference proteome</keyword>
<dbReference type="InterPro" id="IPR052347">
    <property type="entry name" value="Isochorismatase_Nicotinamidase"/>
</dbReference>
<accession>A0AA88XUZ6</accession>
<evidence type="ECO:0000256" key="1">
    <source>
        <dbReference type="ARBA" id="ARBA00006336"/>
    </source>
</evidence>
<evidence type="ECO:0000256" key="5">
    <source>
        <dbReference type="ARBA" id="ARBA00037900"/>
    </source>
</evidence>
<evidence type="ECO:0000256" key="3">
    <source>
        <dbReference type="ARBA" id="ARBA00022723"/>
    </source>
</evidence>
<feature type="domain" description="Isochorismatase-like" evidence="9">
    <location>
        <begin position="43"/>
        <end position="228"/>
    </location>
</feature>
<evidence type="ECO:0000256" key="6">
    <source>
        <dbReference type="ARBA" id="ARBA00039017"/>
    </source>
</evidence>